<reference evidence="32" key="1">
    <citation type="journal article" date="2013" name="Vaccine">
        <title>Within-population genetic diversity of Plasmodium falciparum vaccine candidate antigens reveals geographic distance from a Central sub-Saharan African origin.</title>
        <authorList>
            <person name="Tanabe K."/>
            <person name="Mita T."/>
            <person name="Palacpac N.M.Q."/>
            <person name="Arisue N."/>
            <person name="Tougan T."/>
            <person name="Kawai S."/>
            <person name="Jombart T."/>
            <person name="Kobayashi F."/>
            <person name="Horii T."/>
        </authorList>
    </citation>
    <scope>NUCLEOTIDE SEQUENCE</scope>
    <source>
        <strain evidence="32">Gha1108-101</strain>
        <strain evidence="31">Gha1109-071</strain>
    </source>
</reference>
<dbReference type="GO" id="GO:0098552">
    <property type="term" value="C:side of membrane"/>
    <property type="evidence" value="ECO:0007669"/>
    <property type="project" value="UniProtKB-KW"/>
</dbReference>
<evidence type="ECO:0000256" key="10">
    <source>
        <dbReference type="ARBA" id="ARBA00022729"/>
    </source>
</evidence>
<gene>
    <name evidence="32" type="primary">msp1</name>
</gene>
<comment type="subunit">
    <text evidence="21">Interacts with host proinflammatory cytokine S100P; the interaction blocks S100P inflammatory and chemotactic activities.</text>
</comment>
<feature type="coiled-coil region" evidence="25">
    <location>
        <begin position="294"/>
        <end position="321"/>
    </location>
</feature>
<feature type="signal peptide" evidence="28">
    <location>
        <begin position="1"/>
        <end position="19"/>
    </location>
</feature>
<evidence type="ECO:0000259" key="29">
    <source>
        <dbReference type="Pfam" id="PF07462"/>
    </source>
</evidence>
<keyword evidence="4 32" id="KW-0477">Merozoite</keyword>
<keyword evidence="8" id="KW-0926">Vacuole</keyword>
<keyword evidence="9" id="KW-0336">GPI-anchor</keyword>
<keyword evidence="27" id="KW-0812">Transmembrane</keyword>
<evidence type="ECO:0000256" key="2">
    <source>
        <dbReference type="ARBA" id="ARBA00004613"/>
    </source>
</evidence>
<evidence type="ECO:0000256" key="25">
    <source>
        <dbReference type="SAM" id="Coils"/>
    </source>
</evidence>
<comment type="function">
    <text evidence="23">Involved in merozoite invasion of host erythrocytes. May play a role in the biogenesis and/or function of the food vacuole during the intraerythrocytic development.</text>
</comment>
<evidence type="ECO:0000256" key="13">
    <source>
        <dbReference type="ARBA" id="ARBA00023157"/>
    </source>
</evidence>
<evidence type="ECO:0000256" key="6">
    <source>
        <dbReference type="ARBA" id="ARBA00022525"/>
    </source>
</evidence>
<dbReference type="InterPro" id="IPR010901">
    <property type="entry name" value="MSP1_C"/>
</dbReference>
<feature type="compositionally biased region" description="Polar residues" evidence="26">
    <location>
        <begin position="1259"/>
        <end position="1274"/>
    </location>
</feature>
<evidence type="ECO:0000256" key="5">
    <source>
        <dbReference type="ARBA" id="ARBA00022475"/>
    </source>
</evidence>
<comment type="subunit">
    <text evidence="22">Interacts with host SLC4A1/Band 3 (via 5ABC region) on the host erythrocyte surface in a sialic acid-independent manner.</text>
</comment>
<dbReference type="SUPFAM" id="SSF57196">
    <property type="entry name" value="EGF/Laminin"/>
    <property type="match status" value="2"/>
</dbReference>
<evidence type="ECO:0000256" key="9">
    <source>
        <dbReference type="ARBA" id="ARBA00022622"/>
    </source>
</evidence>
<dbReference type="Gene3D" id="2.10.25.10">
    <property type="entry name" value="Laminin"/>
    <property type="match status" value="2"/>
</dbReference>
<keyword evidence="12 27" id="KW-0472">Membrane</keyword>
<keyword evidence="27" id="KW-1133">Transmembrane helix</keyword>
<evidence type="ECO:0000256" key="3">
    <source>
        <dbReference type="ARBA" id="ARBA00022062"/>
    </source>
</evidence>
<evidence type="ECO:0000256" key="23">
    <source>
        <dbReference type="ARBA" id="ARBA00045645"/>
    </source>
</evidence>
<evidence type="ECO:0000313" key="32">
    <source>
        <dbReference type="EMBL" id="BAM84492.1"/>
    </source>
</evidence>
<feature type="chain" id="PRO_5007688893" description="Merozoite surface protein 1" evidence="28">
    <location>
        <begin position="20"/>
        <end position="1715"/>
    </location>
</feature>
<dbReference type="GO" id="GO:0005774">
    <property type="term" value="C:vacuolar membrane"/>
    <property type="evidence" value="ECO:0007669"/>
    <property type="project" value="UniProtKB-SubCell"/>
</dbReference>
<dbReference type="GO" id="GO:0005576">
    <property type="term" value="C:extracellular region"/>
    <property type="evidence" value="ECO:0007669"/>
    <property type="project" value="UniProtKB-SubCell"/>
</dbReference>
<comment type="subcellular location">
    <subcellularLocation>
        <location evidence="1">Cell membrane</location>
        <topology evidence="1">Lipid-anchor</topology>
        <topology evidence="1">GPI-anchor</topology>
    </subcellularLocation>
    <subcellularLocation>
        <location evidence="2">Secreted</location>
    </subcellularLocation>
    <subcellularLocation>
        <location evidence="19">Vacuole membrane</location>
        <topology evidence="19">Lipid-anchor</topology>
        <topology evidence="19">GPI-anchor</topology>
    </subcellularLocation>
</comment>
<evidence type="ECO:0000256" key="22">
    <source>
        <dbReference type="ARBA" id="ARBA00044022"/>
    </source>
</evidence>
<dbReference type="EMBL" id="AB502530">
    <property type="protein sequence ID" value="BAM84482.1"/>
    <property type="molecule type" value="Genomic_DNA"/>
</dbReference>
<feature type="compositionally biased region" description="Low complexity" evidence="26">
    <location>
        <begin position="62"/>
        <end position="73"/>
    </location>
</feature>
<evidence type="ECO:0000256" key="17">
    <source>
        <dbReference type="ARBA" id="ARBA00032276"/>
    </source>
</evidence>
<keyword evidence="7" id="KW-0245">EGF-like domain</keyword>
<keyword evidence="13" id="KW-1015">Disulfide bond</keyword>
<feature type="domain" description="Merozoite surface protein EGF" evidence="30">
    <location>
        <begin position="1607"/>
        <end position="1643"/>
    </location>
</feature>
<dbReference type="Pfam" id="PF12946">
    <property type="entry name" value="EGF_MSP1_1"/>
    <property type="match status" value="1"/>
</dbReference>
<feature type="compositionally biased region" description="Low complexity" evidence="26">
    <location>
        <begin position="903"/>
        <end position="941"/>
    </location>
</feature>
<evidence type="ECO:0000256" key="16">
    <source>
        <dbReference type="ARBA" id="ARBA00031689"/>
    </source>
</evidence>
<protein>
    <recommendedName>
        <fullName evidence="3">Merozoite surface protein 1</fullName>
    </recommendedName>
    <alternativeName>
        <fullName evidence="16">Merozoite surface antigen</fullName>
    </alternativeName>
    <alternativeName>
        <fullName evidence="17">PMMSA</fullName>
    </alternativeName>
</protein>
<feature type="coiled-coil region" evidence="25">
    <location>
        <begin position="469"/>
        <end position="514"/>
    </location>
</feature>
<dbReference type="GO" id="GO:0005886">
    <property type="term" value="C:plasma membrane"/>
    <property type="evidence" value="ECO:0007669"/>
    <property type="project" value="UniProtKB-SubCell"/>
</dbReference>
<feature type="transmembrane region" description="Helical" evidence="27">
    <location>
        <begin position="1696"/>
        <end position="1714"/>
    </location>
</feature>
<feature type="coiled-coil region" evidence="25">
    <location>
        <begin position="587"/>
        <end position="614"/>
    </location>
</feature>
<feature type="region of interest" description="Disordered" evidence="26">
    <location>
        <begin position="1244"/>
        <end position="1274"/>
    </location>
</feature>
<feature type="region of interest" description="Disordered" evidence="26">
    <location>
        <begin position="58"/>
        <end position="131"/>
    </location>
</feature>
<dbReference type="InterPro" id="IPR024730">
    <property type="entry name" value="MSP1_EGF_1"/>
</dbReference>
<evidence type="ECO:0000256" key="21">
    <source>
        <dbReference type="ARBA" id="ARBA00044008"/>
    </source>
</evidence>
<evidence type="ECO:0000256" key="28">
    <source>
        <dbReference type="SAM" id="SignalP"/>
    </source>
</evidence>
<evidence type="ECO:0000256" key="1">
    <source>
        <dbReference type="ARBA" id="ARBA00004609"/>
    </source>
</evidence>
<feature type="compositionally biased region" description="Pro residues" evidence="26">
    <location>
        <begin position="1470"/>
        <end position="1479"/>
    </location>
</feature>
<feature type="compositionally biased region" description="Polar residues" evidence="26">
    <location>
        <begin position="116"/>
        <end position="128"/>
    </location>
</feature>
<keyword evidence="10 28" id="KW-0732">Signal</keyword>
<keyword evidence="25" id="KW-0175">Coiled coil</keyword>
<evidence type="ECO:0000256" key="8">
    <source>
        <dbReference type="ARBA" id="ARBA00022554"/>
    </source>
</evidence>
<evidence type="ECO:0000256" key="19">
    <source>
        <dbReference type="ARBA" id="ARBA00043950"/>
    </source>
</evidence>
<keyword evidence="11" id="KW-0677">Repeat</keyword>
<feature type="region of interest" description="Disordered" evidence="26">
    <location>
        <begin position="1465"/>
        <end position="1486"/>
    </location>
</feature>
<comment type="function">
    <text evidence="18">By binding to host proinflammatory cytokine S100P may interfere with host immune responses.</text>
</comment>
<feature type="region of interest" description="Disordered" evidence="26">
    <location>
        <begin position="718"/>
        <end position="770"/>
    </location>
</feature>
<evidence type="ECO:0000256" key="4">
    <source>
        <dbReference type="ARBA" id="ARBA00022455"/>
    </source>
</evidence>
<keyword evidence="6" id="KW-0964">Secreted</keyword>
<evidence type="ECO:0000256" key="24">
    <source>
        <dbReference type="ARBA" id="ARBA00045963"/>
    </source>
</evidence>
<name>M1VKJ1_PLAFA</name>
<feature type="region of interest" description="Disordered" evidence="26">
    <location>
        <begin position="903"/>
        <end position="950"/>
    </location>
</feature>
<comment type="function">
    <text evidence="24">During the asexual blood stage, involved in merozoite egress from host erythrocytes possibly via its interaction with the host cytoskeleton protein spectrin resulting in the destabilization of the host cytoskeleton and thus leading to erythrocyte cell membrane rupture. Involved in the binding to host erythrocytes and is required for host erythrocyte invasion.</text>
</comment>
<feature type="compositionally biased region" description="Acidic residues" evidence="26">
    <location>
        <begin position="738"/>
        <end position="748"/>
    </location>
</feature>
<evidence type="ECO:0000256" key="11">
    <source>
        <dbReference type="ARBA" id="ARBA00022737"/>
    </source>
</evidence>
<evidence type="ECO:0000256" key="14">
    <source>
        <dbReference type="ARBA" id="ARBA00023180"/>
    </source>
</evidence>
<organism evidence="32">
    <name type="scientific">Plasmodium falciparum</name>
    <name type="common">malaria parasite P. falciparum</name>
    <dbReference type="NCBI Taxonomy" id="5833"/>
    <lineage>
        <taxon>Eukaryota</taxon>
        <taxon>Sar</taxon>
        <taxon>Alveolata</taxon>
        <taxon>Apicomplexa</taxon>
        <taxon>Aconoidasida</taxon>
        <taxon>Haemosporida</taxon>
        <taxon>Plasmodiidae</taxon>
        <taxon>Plasmodium</taxon>
        <taxon>Plasmodium (Laverania)</taxon>
    </lineage>
</organism>
<evidence type="ECO:0000256" key="18">
    <source>
        <dbReference type="ARBA" id="ARBA00043850"/>
    </source>
</evidence>
<keyword evidence="14" id="KW-0325">Glycoprotein</keyword>
<evidence type="ECO:0000256" key="15">
    <source>
        <dbReference type="ARBA" id="ARBA00023288"/>
    </source>
</evidence>
<comment type="subunit">
    <text evidence="20">Interacts with host glycophorin GYPA in a sialic acid-independent manner.</text>
</comment>
<accession>M1VKJ1</accession>
<evidence type="ECO:0000259" key="30">
    <source>
        <dbReference type="Pfam" id="PF12946"/>
    </source>
</evidence>
<evidence type="ECO:0000256" key="27">
    <source>
        <dbReference type="SAM" id="Phobius"/>
    </source>
</evidence>
<keyword evidence="15" id="KW-0449">Lipoprotein</keyword>
<sequence length="1715" mass="194911">MKIIFFLCSFLFFIINTQCVTHESYQELVKKLEALEDAVLTGYSLFQKEKMVLNEGTSGTAVTTSTPGSKGSVTSGGSGGSVASGGSGGSVASGGSGGSVASGGSGGSVASGGSGNSRRTNPSDNSSDSDAKSYADLKHRVQNYLFTIKELKYPELYDLTNHMLTLCDNIHGFKYLIDGYEEINELLYKLNFYFDLLRAKLNDVCANDYCQIPFNLKIRANELDVLKKLVFGYRKPLDNIKDNVGKMEDYIKKNKTTIANINELIEGSKKTIDQNKNADNEEGKKKLYQAQYDLSIYNKQLQEAHNLISVLEKRIDTLKKNENIKKLLEDIDKIKTDAEKPTTGSKPNTLLDKNKKIEEHEEKIKEIAKTIKFNIDSLFTDPLELEYYLREKNKKVDVTPKSQDPTKSVQIPKVPYPNGIVYPLPLTDIHNSLAADNDKNSYGDLMNPDTKEKINEKIITDNKERKIFINNIKKQIDLEEKKINHTKEQNKKLLEDYEKSKKDYEELLEKFYEMKFNNNFDKDVVDKIFSARYTYNVEKQRYNNKFSSSNNSVYNVQKLKKALSYLEDYSLRKGISEKDFNHYYTLKTGLEADIKKLTEEIKSSENKIREKNFKGLTHSANASLEVYDIVKLQVQKVLLIKKIEDLRKIELFLKNAQLKDSIHVPNIYKPQNKPEPYYLIVLKKEVDKLKEFIPKVKDMLKKEQAVLSSITQPLVAASETTEDGGHSTHTLSQSGETEVTEETEETEETVGHTTTVTITLPPTQPSPPKEVKVVENSIEHKSNDNSQALTKTVYLKKLDEFLTKSYICHKYILVSNSSMDQKLLEVYNLTPEEKNELKSCDPLDLLFNIQNNIPAMYSLYDSMNNDLQHLFFELYQKEMIYYLHKLKEENHIKKLLEEQKQITGTSSTSSPGNTTVNTAQSATHSNSQNQQSNASSTNTQNGVAVSSGPAVVEESHDPLAVLSISNDLKGIVSLLNLGNKTKVPNPLTISTTEMEKFYENILKNNDTYFNDDIKQFVKSNSKVITGLTETQKNALNDEIKKLKDTLQLSFDLYNKYKLKLDRLFNKKKELGQDKMQIKKLTLLKEQLESKLNSLNNPHNVLQNFSVFFNKKKEAEIAETENTLENTKILLKHYKGLVKYYNGESSPLKTLSEVSIQTEDNYANLEKFRVLSKIDGKLNDNLHLGKKKLSFLSSGLHHLITELKEVIKNKNYTGNSPSENNKKVNEALKSYENFLPEAKVTTVVTPPQPDVTPSPLSVRVSGSSGSTKEETQIPTSGSLLTELQEVVQLQNYDEEDDSLVVLPIFGESEDNDEYLDQVVTGEAISVTMDNILSGFENEYDVIYLKPLAGVYRSLKKQIEKNIFTFNLNLNDILNSRLKKRKYFLDVLESDLMQFKHISSNEYIIEDSFKLLNSEQKNTLLKSYKYIKESVENDIKFAQEGISYYEKVLAKYKDDLESIKKVIKEEKEKFPSSPPTTPPSPAKTDEQKKESKFLPFLTNIETLYNNLVNKIDHYLINLKAKINDCNVEKNEAHVKITKLSDLKAIDDKIDLFKNHNDFEAIKKLINDDTKKDMLGKLLSTGLVQNFPNTIISKLIEGKFQDMLNISQHQCVKKQCPENSGCFRHLDEREECKCLLNYKQEGDKCVENPNPTCNENNGGCDADAKCTEEDSGSNGKKITCECTKPDSYPLFDGIFCSSSNFLGISFLLILMLILYSFI</sequence>
<feature type="compositionally biased region" description="Gly residues" evidence="26">
    <location>
        <begin position="74"/>
        <end position="115"/>
    </location>
</feature>
<evidence type="ECO:0000313" key="31">
    <source>
        <dbReference type="EMBL" id="BAM84482.1"/>
    </source>
</evidence>
<feature type="domain" description="Merozoite surface 1 C-terminal" evidence="29">
    <location>
        <begin position="976"/>
        <end position="1531"/>
    </location>
</feature>
<proteinExistence type="predicted"/>
<keyword evidence="5" id="KW-1003">Cell membrane</keyword>
<evidence type="ECO:0000256" key="7">
    <source>
        <dbReference type="ARBA" id="ARBA00022536"/>
    </source>
</evidence>
<evidence type="ECO:0000256" key="12">
    <source>
        <dbReference type="ARBA" id="ARBA00023136"/>
    </source>
</evidence>
<evidence type="ECO:0000256" key="26">
    <source>
        <dbReference type="SAM" id="MobiDB-lite"/>
    </source>
</evidence>
<evidence type="ECO:0000256" key="20">
    <source>
        <dbReference type="ARBA" id="ARBA00044006"/>
    </source>
</evidence>
<dbReference type="EMBL" id="AB502540">
    <property type="protein sequence ID" value="BAM84492.1"/>
    <property type="molecule type" value="Genomic_DNA"/>
</dbReference>
<dbReference type="Pfam" id="PF07462">
    <property type="entry name" value="MSP1_C"/>
    <property type="match status" value="1"/>
</dbReference>